<dbReference type="EMBL" id="JACTAM010000010">
    <property type="protein sequence ID" value="KAI2659840.1"/>
    <property type="molecule type" value="Genomic_DNA"/>
</dbReference>
<protein>
    <submittedName>
        <fullName evidence="4">Microtubule-associated tumor suppressor candidate 2</fullName>
    </submittedName>
</protein>
<keyword evidence="1 2" id="KW-0175">Coiled coil</keyword>
<evidence type="ECO:0000256" key="2">
    <source>
        <dbReference type="SAM" id="Coils"/>
    </source>
</evidence>
<dbReference type="Proteomes" id="UP000830375">
    <property type="component" value="Unassembled WGS sequence"/>
</dbReference>
<keyword evidence="5" id="KW-1185">Reference proteome</keyword>
<sequence length="613" mass="69929">MSSELYFPTANQRISQLLHLKISCCESWRAVWHFLPFPKLRLCSQNFVPDLYPYQITLKPHLPQYSLTINENKAITVAEQPSIRAPENGVALQSEIRNFAGPSSVSDEPPPLHRVTTSPPGDGSRAPCRSTPQPPNTPAPTRRSLLPPPRSSPVASRKEFQKTSDGTRSSLSSPKRLAVVSPKPQSPVLQRQQRATVAVRGSSMQILPRTGSPGPEKKKEEEQKKEKEREEVERHEEIQLLQGRCEEQARQLQALQAELKKTSMSLEVFVICTQHFSLKKEKRELEECFERELRELQVQQESELATLEENLRLRHASDRDHLRAEHQSEVEELRTQHQEQIEELTANHEAALEDLKTMHNITMATLQEEHARTMRDLRKAHEQQKASLEEDFEKLRLSLQDQVDTLTFQNRTLKDKAKRFEEALRKSSDEQIVDALAPYQHIEEDLKSLKEVLEMKNQQIHDQEKKICHLEKVQFQVLKRTESSLHAVTVKKKLLQAQKNLYLEERVQEYVEKETNEKKRLSRNNEELLWLLQTSPHLSPSSSPIHRAFFPGPDIPPYSYSPGPGTPTHSCSPGPCTPTHKVASPAPGTPTLRGSPAARSSPARIPNANTLPR</sequence>
<proteinExistence type="predicted"/>
<organism evidence="4 5">
    <name type="scientific">Labeo rohita</name>
    <name type="common">Indian major carp</name>
    <name type="synonym">Cyprinus rohita</name>
    <dbReference type="NCBI Taxonomy" id="84645"/>
    <lineage>
        <taxon>Eukaryota</taxon>
        <taxon>Metazoa</taxon>
        <taxon>Chordata</taxon>
        <taxon>Craniata</taxon>
        <taxon>Vertebrata</taxon>
        <taxon>Euteleostomi</taxon>
        <taxon>Actinopterygii</taxon>
        <taxon>Neopterygii</taxon>
        <taxon>Teleostei</taxon>
        <taxon>Ostariophysi</taxon>
        <taxon>Cypriniformes</taxon>
        <taxon>Cyprinidae</taxon>
        <taxon>Labeoninae</taxon>
        <taxon>Labeonini</taxon>
        <taxon>Labeo</taxon>
    </lineage>
</organism>
<feature type="region of interest" description="Disordered" evidence="3">
    <location>
        <begin position="556"/>
        <end position="613"/>
    </location>
</feature>
<comment type="caution">
    <text evidence="4">The sequence shown here is derived from an EMBL/GenBank/DDBJ whole genome shotgun (WGS) entry which is preliminary data.</text>
</comment>
<feature type="region of interest" description="Disordered" evidence="3">
    <location>
        <begin position="100"/>
        <end position="235"/>
    </location>
</feature>
<gene>
    <name evidence="4" type="ORF">H4Q32_022385</name>
</gene>
<evidence type="ECO:0000256" key="1">
    <source>
        <dbReference type="ARBA" id="ARBA00023054"/>
    </source>
</evidence>
<reference evidence="4 5" key="1">
    <citation type="submission" date="2022-01" db="EMBL/GenBank/DDBJ databases">
        <title>A high-quality chromosome-level genome assembly of rohu carp, Labeo rohita.</title>
        <authorList>
            <person name="Arick M.A. II"/>
            <person name="Hsu C.-Y."/>
            <person name="Magbanua Z."/>
            <person name="Pechanova O."/>
            <person name="Grover C."/>
            <person name="Miller E."/>
            <person name="Thrash A."/>
            <person name="Ezzel L."/>
            <person name="Alam S."/>
            <person name="Benzie J."/>
            <person name="Hamilton M."/>
            <person name="Karsi A."/>
            <person name="Lawrence M.L."/>
            <person name="Peterson D.G."/>
        </authorList>
    </citation>
    <scope>NUCLEOTIDE SEQUENCE [LARGE SCALE GENOMIC DNA]</scope>
    <source>
        <strain evidence="5">BAU-BD-2019</strain>
        <tissue evidence="4">Blood</tissue>
    </source>
</reference>
<dbReference type="InterPro" id="IPR051293">
    <property type="entry name" value="MTUS1/CCDC69"/>
</dbReference>
<dbReference type="PANTHER" id="PTHR24200">
    <property type="entry name" value="TOUCAN, ISOFORM A"/>
    <property type="match status" value="1"/>
</dbReference>
<name>A0ABQ8MAC9_LABRO</name>
<dbReference type="PANTHER" id="PTHR24200:SF15">
    <property type="entry name" value="MICROTUBULE-ASSOCIATED TUMOR SUPPRESSOR CANDIDATE 2-LIKE ISOFORM X1"/>
    <property type="match status" value="1"/>
</dbReference>
<feature type="compositionally biased region" description="Basic and acidic residues" evidence="3">
    <location>
        <begin position="215"/>
        <end position="235"/>
    </location>
</feature>
<evidence type="ECO:0000313" key="5">
    <source>
        <dbReference type="Proteomes" id="UP000830375"/>
    </source>
</evidence>
<evidence type="ECO:0000256" key="3">
    <source>
        <dbReference type="SAM" id="MobiDB-lite"/>
    </source>
</evidence>
<feature type="compositionally biased region" description="Low complexity" evidence="3">
    <location>
        <begin position="557"/>
        <end position="568"/>
    </location>
</feature>
<accession>A0ABQ8MAC9</accession>
<evidence type="ECO:0000313" key="4">
    <source>
        <dbReference type="EMBL" id="KAI2659840.1"/>
    </source>
</evidence>
<feature type="compositionally biased region" description="Polar residues" evidence="3">
    <location>
        <begin position="163"/>
        <end position="173"/>
    </location>
</feature>
<feature type="coiled-coil region" evidence="2">
    <location>
        <begin position="504"/>
        <end position="531"/>
    </location>
</feature>